<feature type="signal peptide" evidence="9">
    <location>
        <begin position="1"/>
        <end position="33"/>
    </location>
</feature>
<keyword evidence="12" id="KW-1185">Reference proteome</keyword>
<dbReference type="RefSeq" id="WP_344314899.1">
    <property type="nucleotide sequence ID" value="NZ_BAAANY010000040.1"/>
</dbReference>
<sequence length="750" mass="75438">MAHALFRRTAAVAAGLAAIAALAPLTAASPAAAAARTPLADHGPSVPAGSHRDGPLSTSQRLGLAISLRPHDEAGLTNFVAAVSNPASPAYRHYLTSDQYGRYFGPRQSDVDKVRAYLKDSGLTVTAVSGNRQVVDATGTADQVKAAFGTGISDYAGKNGQHFYANDSAPSVPSSLASTIRGVAGLTNQQAVFPVSTPAGPGGPGGGYTPAQLRTAYSMKSLSASYNGSGQTVGLIEFDAFKQSDLTAWTNYYSQPAVTPTVVPIDGGVSGPGSNQLEVTLDVEAVAATAPGAKQVVYEAGNTDSAWVDEMAKIASDNAITVLSGSWLNGEKCASAPIQASHDSYTQMAAQGITMLSASGDWGATGCGYNGDNSTVETDFPASDPLFTGVGGTQLRTSDSAGTYQSESCWNQGSSGNTRSGGGYSSIFAKPDWQPGSNAYRSVPDVALLADYGAGALSVYMNGNWEDVGGTSLSSPLWAGYIAMVNEKATAGGKSNVGAINPTVYSVAQSSQYSSTFRDVTAGNNGTYNAGTGYDLCTGWGSMQGDNLADPLANGAGPAPTNDFSMSASPSSVTVDPGKSVTTTVGTTVTKGSAESVALSATGLPTGVTATFDPTSVTAGQSSTLTLTAAASATGGTSNISVSGKSTDVTHSAAVALTVTGGSPGGQLTVADPGLQFTQHGQSVTLPMRATGGTGSYAWSASGLPAGLSVDSRSGVISGRPSATGAFQPTVTATDAGGATGKVQFTWFVY</sequence>
<evidence type="ECO:0000256" key="4">
    <source>
        <dbReference type="ARBA" id="ARBA00022801"/>
    </source>
</evidence>
<dbReference type="EMBL" id="BAAANY010000040">
    <property type="protein sequence ID" value="GAA1716059.1"/>
    <property type="molecule type" value="Genomic_DNA"/>
</dbReference>
<dbReference type="Gene3D" id="3.40.50.200">
    <property type="entry name" value="Peptidase S8/S53 domain"/>
    <property type="match status" value="1"/>
</dbReference>
<evidence type="ECO:0000256" key="5">
    <source>
        <dbReference type="ARBA" id="ARBA00022825"/>
    </source>
</evidence>
<dbReference type="InterPro" id="IPR015919">
    <property type="entry name" value="Cadherin-like_sf"/>
</dbReference>
<dbReference type="CDD" id="cd11377">
    <property type="entry name" value="Pro-peptidase_S53"/>
    <property type="match status" value="1"/>
</dbReference>
<keyword evidence="3" id="KW-0479">Metal-binding</keyword>
<comment type="cofactor">
    <cofactor evidence="1">
        <name>Ca(2+)</name>
        <dbReference type="ChEBI" id="CHEBI:29108"/>
    </cofactor>
</comment>
<feature type="domain" description="Peptidase S53" evidence="10">
    <location>
        <begin position="207"/>
        <end position="555"/>
    </location>
</feature>
<evidence type="ECO:0000256" key="8">
    <source>
        <dbReference type="SAM" id="MobiDB-lite"/>
    </source>
</evidence>
<dbReference type="PANTHER" id="PTHR14218">
    <property type="entry name" value="PROTEASE S8 TRIPEPTIDYL PEPTIDASE I CLN2"/>
    <property type="match status" value="1"/>
</dbReference>
<name>A0ABN2J1H9_9ACTN</name>
<dbReference type="Proteomes" id="UP001500618">
    <property type="component" value="Unassembled WGS sequence"/>
</dbReference>
<feature type="chain" id="PRO_5046335060" description="Peptidase S53 domain-containing protein" evidence="9">
    <location>
        <begin position="34"/>
        <end position="750"/>
    </location>
</feature>
<dbReference type="SUPFAM" id="SSF54897">
    <property type="entry name" value="Protease propeptides/inhibitors"/>
    <property type="match status" value="1"/>
</dbReference>
<dbReference type="Pfam" id="PF09286">
    <property type="entry name" value="Pro-kuma_activ"/>
    <property type="match status" value="1"/>
</dbReference>
<dbReference type="PROSITE" id="PS51318">
    <property type="entry name" value="TAT"/>
    <property type="match status" value="1"/>
</dbReference>
<dbReference type="Gene3D" id="2.60.40.10">
    <property type="entry name" value="Immunoglobulins"/>
    <property type="match status" value="1"/>
</dbReference>
<protein>
    <recommendedName>
        <fullName evidence="10">Peptidase S53 domain-containing protein</fullName>
    </recommendedName>
</protein>
<dbReference type="Pfam" id="PF05345">
    <property type="entry name" value="He_PIG"/>
    <property type="match status" value="1"/>
</dbReference>
<proteinExistence type="predicted"/>
<feature type="region of interest" description="Disordered" evidence="8">
    <location>
        <begin position="36"/>
        <end position="59"/>
    </location>
</feature>
<comment type="caution">
    <text evidence="11">The sequence shown here is derived from an EMBL/GenBank/DDBJ whole genome shotgun (WGS) entry which is preliminary data.</text>
</comment>
<keyword evidence="5" id="KW-0720">Serine protease</keyword>
<evidence type="ECO:0000259" key="10">
    <source>
        <dbReference type="PROSITE" id="PS51695"/>
    </source>
</evidence>
<keyword evidence="6" id="KW-0106">Calcium</keyword>
<dbReference type="InterPro" id="IPR013783">
    <property type="entry name" value="Ig-like_fold"/>
</dbReference>
<evidence type="ECO:0000256" key="6">
    <source>
        <dbReference type="ARBA" id="ARBA00022837"/>
    </source>
</evidence>
<keyword evidence="7" id="KW-0865">Zymogen</keyword>
<evidence type="ECO:0000256" key="3">
    <source>
        <dbReference type="ARBA" id="ARBA00022723"/>
    </source>
</evidence>
<dbReference type="SMART" id="SM00944">
    <property type="entry name" value="Pro-kuma_activ"/>
    <property type="match status" value="1"/>
</dbReference>
<organism evidence="11 12">
    <name type="scientific">Fodinicola feengrottensis</name>
    <dbReference type="NCBI Taxonomy" id="435914"/>
    <lineage>
        <taxon>Bacteria</taxon>
        <taxon>Bacillati</taxon>
        <taxon>Actinomycetota</taxon>
        <taxon>Actinomycetes</taxon>
        <taxon>Mycobacteriales</taxon>
        <taxon>Fodinicola</taxon>
    </lineage>
</organism>
<dbReference type="PROSITE" id="PS51695">
    <property type="entry name" value="SEDOLISIN"/>
    <property type="match status" value="1"/>
</dbReference>
<dbReference type="CDD" id="cd04056">
    <property type="entry name" value="Peptidases_S53"/>
    <property type="match status" value="1"/>
</dbReference>
<evidence type="ECO:0000256" key="1">
    <source>
        <dbReference type="ARBA" id="ARBA00001913"/>
    </source>
</evidence>
<gene>
    <name evidence="11" type="ORF">GCM10009765_76000</name>
</gene>
<evidence type="ECO:0000256" key="7">
    <source>
        <dbReference type="ARBA" id="ARBA00023145"/>
    </source>
</evidence>
<accession>A0ABN2J1H9</accession>
<dbReference type="InterPro" id="IPR015366">
    <property type="entry name" value="S53_propep"/>
</dbReference>
<dbReference type="InterPro" id="IPR006311">
    <property type="entry name" value="TAT_signal"/>
</dbReference>
<evidence type="ECO:0000313" key="11">
    <source>
        <dbReference type="EMBL" id="GAA1716059.1"/>
    </source>
</evidence>
<evidence type="ECO:0000313" key="12">
    <source>
        <dbReference type="Proteomes" id="UP001500618"/>
    </source>
</evidence>
<keyword evidence="2" id="KW-0645">Protease</keyword>
<evidence type="ECO:0000256" key="2">
    <source>
        <dbReference type="ARBA" id="ARBA00022670"/>
    </source>
</evidence>
<dbReference type="InterPro" id="IPR050819">
    <property type="entry name" value="Tripeptidyl-peptidase_I"/>
</dbReference>
<dbReference type="SUPFAM" id="SSF52743">
    <property type="entry name" value="Subtilisin-like"/>
    <property type="match status" value="1"/>
</dbReference>
<reference evidence="11 12" key="1">
    <citation type="journal article" date="2019" name="Int. J. Syst. Evol. Microbiol.">
        <title>The Global Catalogue of Microorganisms (GCM) 10K type strain sequencing project: providing services to taxonomists for standard genome sequencing and annotation.</title>
        <authorList>
            <consortium name="The Broad Institute Genomics Platform"/>
            <consortium name="The Broad Institute Genome Sequencing Center for Infectious Disease"/>
            <person name="Wu L."/>
            <person name="Ma J."/>
        </authorList>
    </citation>
    <scope>NUCLEOTIDE SEQUENCE [LARGE SCALE GENOMIC DNA]</scope>
    <source>
        <strain evidence="11 12">JCM 14718</strain>
    </source>
</reference>
<dbReference type="PANTHER" id="PTHR14218:SF15">
    <property type="entry name" value="TRIPEPTIDYL-PEPTIDASE 1"/>
    <property type="match status" value="1"/>
</dbReference>
<dbReference type="SUPFAM" id="SSF49313">
    <property type="entry name" value="Cadherin-like"/>
    <property type="match status" value="1"/>
</dbReference>
<keyword evidence="4" id="KW-0378">Hydrolase</keyword>
<dbReference type="InterPro" id="IPR036852">
    <property type="entry name" value="Peptidase_S8/S53_dom_sf"/>
</dbReference>
<evidence type="ECO:0000256" key="9">
    <source>
        <dbReference type="SAM" id="SignalP"/>
    </source>
</evidence>
<keyword evidence="9" id="KW-0732">Signal</keyword>
<dbReference type="InterPro" id="IPR030400">
    <property type="entry name" value="Sedolisin_dom"/>
</dbReference>